<dbReference type="Gene3D" id="3.40.640.10">
    <property type="entry name" value="Type I PLP-dependent aspartate aminotransferase-like (Major domain)"/>
    <property type="match status" value="1"/>
</dbReference>
<dbReference type="Pfam" id="PF00155">
    <property type="entry name" value="Aminotran_1_2"/>
    <property type="match status" value="1"/>
</dbReference>
<reference evidence="6" key="1">
    <citation type="submission" date="2022-01" db="EMBL/GenBank/DDBJ databases">
        <title>Draft genome of Methanogenium marinum DSM 15558.</title>
        <authorList>
            <person name="Chen S.-C."/>
            <person name="You Y.-T."/>
        </authorList>
    </citation>
    <scope>NUCLEOTIDE SEQUENCE</scope>
    <source>
        <strain evidence="6">DSM 15558</strain>
    </source>
</reference>
<evidence type="ECO:0000256" key="2">
    <source>
        <dbReference type="ARBA" id="ARBA00022576"/>
    </source>
</evidence>
<dbReference type="Gene3D" id="3.90.1150.10">
    <property type="entry name" value="Aspartate Aminotransferase, domain 1"/>
    <property type="match status" value="1"/>
</dbReference>
<name>A0A9Q4KVX7_9EURY</name>
<dbReference type="InterPro" id="IPR004839">
    <property type="entry name" value="Aminotransferase_I/II_large"/>
</dbReference>
<organism evidence="6 7">
    <name type="scientific">Methanogenium marinum</name>
    <dbReference type="NCBI Taxonomy" id="348610"/>
    <lineage>
        <taxon>Archaea</taxon>
        <taxon>Methanobacteriati</taxon>
        <taxon>Methanobacteriota</taxon>
        <taxon>Stenosarchaea group</taxon>
        <taxon>Methanomicrobia</taxon>
        <taxon>Methanomicrobiales</taxon>
        <taxon>Methanomicrobiaceae</taxon>
        <taxon>Methanogenium</taxon>
    </lineage>
</organism>
<evidence type="ECO:0000313" key="6">
    <source>
        <dbReference type="EMBL" id="MDE4908616.1"/>
    </source>
</evidence>
<proteinExistence type="predicted"/>
<evidence type="ECO:0000256" key="4">
    <source>
        <dbReference type="ARBA" id="ARBA00022898"/>
    </source>
</evidence>
<dbReference type="CDD" id="cd00609">
    <property type="entry name" value="AAT_like"/>
    <property type="match status" value="1"/>
</dbReference>
<dbReference type="InterPro" id="IPR015422">
    <property type="entry name" value="PyrdxlP-dep_Trfase_small"/>
</dbReference>
<dbReference type="AlphaFoldDB" id="A0A9Q4KVX7"/>
<dbReference type="GO" id="GO:0008483">
    <property type="term" value="F:transaminase activity"/>
    <property type="evidence" value="ECO:0007669"/>
    <property type="project" value="UniProtKB-KW"/>
</dbReference>
<dbReference type="InterPro" id="IPR015421">
    <property type="entry name" value="PyrdxlP-dep_Trfase_major"/>
</dbReference>
<evidence type="ECO:0000313" key="7">
    <source>
        <dbReference type="Proteomes" id="UP001143747"/>
    </source>
</evidence>
<comment type="cofactor">
    <cofactor evidence="1">
        <name>pyridoxal 5'-phosphate</name>
        <dbReference type="ChEBI" id="CHEBI:597326"/>
    </cofactor>
</comment>
<keyword evidence="7" id="KW-1185">Reference proteome</keyword>
<protein>
    <submittedName>
        <fullName evidence="6">PLP-dependent aminotransferase family protein</fullName>
    </submittedName>
</protein>
<keyword evidence="4" id="KW-0663">Pyridoxal phosphate</keyword>
<comment type="caution">
    <text evidence="6">The sequence shown here is derived from an EMBL/GenBank/DDBJ whole genome shotgun (WGS) entry which is preliminary data.</text>
</comment>
<feature type="domain" description="Aminotransferase class I/classII large" evidence="5">
    <location>
        <begin position="49"/>
        <end position="383"/>
    </location>
</feature>
<dbReference type="SUPFAM" id="SSF53383">
    <property type="entry name" value="PLP-dependent transferases"/>
    <property type="match status" value="1"/>
</dbReference>
<evidence type="ECO:0000256" key="3">
    <source>
        <dbReference type="ARBA" id="ARBA00022679"/>
    </source>
</evidence>
<evidence type="ECO:0000256" key="1">
    <source>
        <dbReference type="ARBA" id="ARBA00001933"/>
    </source>
</evidence>
<dbReference type="InterPro" id="IPR050859">
    <property type="entry name" value="Class-I_PLP-dep_aminotransf"/>
</dbReference>
<dbReference type="GO" id="GO:1901605">
    <property type="term" value="P:alpha-amino acid metabolic process"/>
    <property type="evidence" value="ECO:0007669"/>
    <property type="project" value="TreeGrafter"/>
</dbReference>
<keyword evidence="3" id="KW-0808">Transferase</keyword>
<sequence length="393" mass="43876">MNYQFARRLDAAPESFLDQLFAISRDPKIISFAGGLPMTSLIDVAGIRDAAAAVFAEEGETALQYTTTDGYLPLREFIAERYRSRLGLPATADEIRITNGSQQCLDLIAKLFVDPCTVVGMERPGYLGAIEAFSYYQPRFKTVPVTEEGPDIDAFHTLCQEDNLAFFYGIPNFQNPSGMSYTETRRKECAECCRETNTIFYEDDAFGELAFDGRPRIPVKAFAPECGVMSGSFSKTVSPGMRIGWIYAPAQVIEKFDAVRQAADLHPNALSQAVMYRYLTTHDYEGHLERVRRVYQKNCNQMCDLLDDLLPDVIHTTPEGGMFMLATMPEGKDSMALFHACLKECVAVLPGVPFYAEGGGYDTFRLNFSTANETEIEEGMARLKRAYCLCGKK</sequence>
<dbReference type="EMBL" id="JAKELO010000002">
    <property type="protein sequence ID" value="MDE4908616.1"/>
    <property type="molecule type" value="Genomic_DNA"/>
</dbReference>
<keyword evidence="2 6" id="KW-0032">Aminotransferase</keyword>
<gene>
    <name evidence="6" type="ORF">L0665_08360</name>
</gene>
<dbReference type="PANTHER" id="PTHR42790">
    <property type="entry name" value="AMINOTRANSFERASE"/>
    <property type="match status" value="1"/>
</dbReference>
<dbReference type="Proteomes" id="UP001143747">
    <property type="component" value="Unassembled WGS sequence"/>
</dbReference>
<accession>A0A9Q4KVX7</accession>
<dbReference type="PANTHER" id="PTHR42790:SF19">
    <property type="entry name" value="KYNURENINE_ALPHA-AMINOADIPATE AMINOTRANSFERASE, MITOCHONDRIAL"/>
    <property type="match status" value="1"/>
</dbReference>
<evidence type="ECO:0000259" key="5">
    <source>
        <dbReference type="Pfam" id="PF00155"/>
    </source>
</evidence>
<dbReference type="RefSeq" id="WP_274925237.1">
    <property type="nucleotide sequence ID" value="NZ_JAKELO010000002.1"/>
</dbReference>
<dbReference type="InterPro" id="IPR015424">
    <property type="entry name" value="PyrdxlP-dep_Trfase"/>
</dbReference>
<dbReference type="GO" id="GO:0030170">
    <property type="term" value="F:pyridoxal phosphate binding"/>
    <property type="evidence" value="ECO:0007669"/>
    <property type="project" value="InterPro"/>
</dbReference>